<dbReference type="PANTHER" id="PTHR10302:SF27">
    <property type="entry name" value="SINGLE-STRANDED DNA-BINDING PROTEIN"/>
    <property type="match status" value="1"/>
</dbReference>
<evidence type="ECO:0000256" key="4">
    <source>
        <dbReference type="SAM" id="MobiDB-lite"/>
    </source>
</evidence>
<dbReference type="SUPFAM" id="SSF50249">
    <property type="entry name" value="Nucleic acid-binding proteins"/>
    <property type="match status" value="1"/>
</dbReference>
<reference evidence="5 6" key="1">
    <citation type="submission" date="2017-08" db="EMBL/GenBank/DDBJ databases">
        <title>Complete Genome Sequence of Mesoplasma chauliocola.</title>
        <authorList>
            <person name="Knight T.F.Jr."/>
            <person name="Citino T."/>
        </authorList>
    </citation>
    <scope>NUCLEOTIDE SEQUENCE [LARGE SCALE GENOMIC DNA]</scope>
    <source>
        <strain evidence="5 6">CHPA-2</strain>
    </source>
</reference>
<dbReference type="EMBL" id="CP023173">
    <property type="protein sequence ID" value="ASZ08842.1"/>
    <property type="molecule type" value="Genomic_DNA"/>
</dbReference>
<keyword evidence="6" id="KW-1185">Reference proteome</keyword>
<gene>
    <name evidence="5" type="ORF">CK556_00480</name>
</gene>
<feature type="region of interest" description="Disordered" evidence="4">
    <location>
        <begin position="104"/>
        <end position="125"/>
    </location>
</feature>
<protein>
    <recommendedName>
        <fullName evidence="2 3">Single-stranded DNA-binding protein</fullName>
        <shortName evidence="2">SSB</shortName>
    </recommendedName>
</protein>
<comment type="caution">
    <text evidence="2">Lacks conserved residue(s) required for the propagation of feature annotation.</text>
</comment>
<sequence length="151" mass="16736">MNQVCLIGRITKDVELRNTNNGQGKFVSFTLAVSEYSGQKEITNFIPCFAFNNTAENMARFLSKGSLISVSGRVNVRTSQNEGKYETIVTITADRVNFLESAKTRGSNASDETNSNINLDSPIQNRTSSITSNNVQEDEIILSEDESILWD</sequence>
<name>A0A249SMK8_9MOLU</name>
<dbReference type="STRING" id="1336232.GCA_000518825_00593"/>
<keyword evidence="1 2" id="KW-0238">DNA-binding</keyword>
<dbReference type="PROSITE" id="PS50935">
    <property type="entry name" value="SSB"/>
    <property type="match status" value="1"/>
</dbReference>
<dbReference type="GO" id="GO:0009295">
    <property type="term" value="C:nucleoid"/>
    <property type="evidence" value="ECO:0007669"/>
    <property type="project" value="TreeGrafter"/>
</dbReference>
<dbReference type="InterPro" id="IPR012340">
    <property type="entry name" value="NA-bd_OB-fold"/>
</dbReference>
<dbReference type="PIRSF" id="PIRSF002070">
    <property type="entry name" value="SSB"/>
    <property type="match status" value="1"/>
</dbReference>
<dbReference type="Pfam" id="PF00436">
    <property type="entry name" value="SSB"/>
    <property type="match status" value="1"/>
</dbReference>
<evidence type="ECO:0000256" key="1">
    <source>
        <dbReference type="ARBA" id="ARBA00023125"/>
    </source>
</evidence>
<dbReference type="InterPro" id="IPR011344">
    <property type="entry name" value="ssDNA-bd"/>
</dbReference>
<dbReference type="InterPro" id="IPR000424">
    <property type="entry name" value="Primosome_PriB/ssb"/>
</dbReference>
<dbReference type="AlphaFoldDB" id="A0A249SMK8"/>
<dbReference type="Gene3D" id="2.40.50.140">
    <property type="entry name" value="Nucleic acid-binding proteins"/>
    <property type="match status" value="1"/>
</dbReference>
<proteinExistence type="inferred from homology"/>
<dbReference type="RefSeq" id="WP_027875775.1">
    <property type="nucleotide sequence ID" value="NZ_CP023173.1"/>
</dbReference>
<comment type="subunit">
    <text evidence="2">Homotetramer.</text>
</comment>
<dbReference type="GO" id="GO:0006260">
    <property type="term" value="P:DNA replication"/>
    <property type="evidence" value="ECO:0007669"/>
    <property type="project" value="InterPro"/>
</dbReference>
<organism evidence="5 6">
    <name type="scientific">Mesoplasma chauliocola</name>
    <dbReference type="NCBI Taxonomy" id="216427"/>
    <lineage>
        <taxon>Bacteria</taxon>
        <taxon>Bacillati</taxon>
        <taxon>Mycoplasmatota</taxon>
        <taxon>Mollicutes</taxon>
        <taxon>Entomoplasmatales</taxon>
        <taxon>Entomoplasmataceae</taxon>
        <taxon>Mesoplasma</taxon>
    </lineage>
</organism>
<dbReference type="NCBIfam" id="TIGR00621">
    <property type="entry name" value="ssb"/>
    <property type="match status" value="1"/>
</dbReference>
<dbReference type="PANTHER" id="PTHR10302">
    <property type="entry name" value="SINGLE-STRANDED DNA-BINDING PROTEIN"/>
    <property type="match status" value="1"/>
</dbReference>
<dbReference type="CDD" id="cd04496">
    <property type="entry name" value="SSB_OBF"/>
    <property type="match status" value="1"/>
</dbReference>
<dbReference type="Proteomes" id="UP000232229">
    <property type="component" value="Chromosome"/>
</dbReference>
<accession>A0A249SMK8</accession>
<dbReference type="KEGG" id="mchc:CK556_00480"/>
<evidence type="ECO:0000313" key="5">
    <source>
        <dbReference type="EMBL" id="ASZ08842.1"/>
    </source>
</evidence>
<evidence type="ECO:0000256" key="2">
    <source>
        <dbReference type="HAMAP-Rule" id="MF_00984"/>
    </source>
</evidence>
<dbReference type="HAMAP" id="MF_00984">
    <property type="entry name" value="SSB"/>
    <property type="match status" value="1"/>
</dbReference>
<evidence type="ECO:0000313" key="6">
    <source>
        <dbReference type="Proteomes" id="UP000232229"/>
    </source>
</evidence>
<dbReference type="GO" id="GO:0003697">
    <property type="term" value="F:single-stranded DNA binding"/>
    <property type="evidence" value="ECO:0007669"/>
    <property type="project" value="UniProtKB-UniRule"/>
</dbReference>
<evidence type="ECO:0000256" key="3">
    <source>
        <dbReference type="PIRNR" id="PIRNR002070"/>
    </source>
</evidence>